<evidence type="ECO:0000256" key="1">
    <source>
        <dbReference type="ARBA" id="ARBA00010688"/>
    </source>
</evidence>
<evidence type="ECO:0000259" key="6">
    <source>
        <dbReference type="Pfam" id="PF00294"/>
    </source>
</evidence>
<organism evidence="7 8">
    <name type="scientific">Pseudoalteromonas denitrificans DSM 6059</name>
    <dbReference type="NCBI Taxonomy" id="1123010"/>
    <lineage>
        <taxon>Bacteria</taxon>
        <taxon>Pseudomonadati</taxon>
        <taxon>Pseudomonadota</taxon>
        <taxon>Gammaproteobacteria</taxon>
        <taxon>Alteromonadales</taxon>
        <taxon>Pseudoalteromonadaceae</taxon>
        <taxon>Pseudoalteromonas</taxon>
    </lineage>
</organism>
<dbReference type="Gene3D" id="3.40.1190.20">
    <property type="match status" value="1"/>
</dbReference>
<dbReference type="PANTHER" id="PTHR43085">
    <property type="entry name" value="HEXOKINASE FAMILY MEMBER"/>
    <property type="match status" value="1"/>
</dbReference>
<sequence length="330" mass="36679">MKSVICFGEALVDFLNTSKQTEDLLVLNNYRQYPGGAPANAAVAVAKLGGKAYFAGQVGKDIFGDFLMTALKKYHVNTDFVAQHPNAKTPLAFVSLDDKGERSFIFHRHQTADILFNQDQISETWFIHEPLFHFCSNTLTDDHIAQCTNFAVKKALQFNCAISFDVNLRHNLWPDNRVDIDVVNQLVFKSHIIKFAKEEFEYLAQGDFSGYINQCLKANCQLIIITNGAKDICYYTKTTKGNITPPQVNAIDTTAGGDGFIGGVLFALSQYLNLKNVNIKHIFKDTNKLNQIISFAAQCGAFAVTKPGAFPALPTKTDISKAFSDLFLEH</sequence>
<dbReference type="Pfam" id="PF00294">
    <property type="entry name" value="PfkB"/>
    <property type="match status" value="1"/>
</dbReference>
<reference evidence="7 8" key="1">
    <citation type="submission" date="2016-10" db="EMBL/GenBank/DDBJ databases">
        <authorList>
            <person name="de Groot N.N."/>
        </authorList>
    </citation>
    <scope>NUCLEOTIDE SEQUENCE [LARGE SCALE GENOMIC DNA]</scope>
    <source>
        <strain evidence="7 8">DSM 6059</strain>
    </source>
</reference>
<dbReference type="CDD" id="cd01167">
    <property type="entry name" value="bac_FRK"/>
    <property type="match status" value="1"/>
</dbReference>
<comment type="similarity">
    <text evidence="1">Belongs to the carbohydrate kinase PfkB family.</text>
</comment>
<name>A0A1I1RPL4_9GAMM</name>
<dbReference type="InterPro" id="IPR011611">
    <property type="entry name" value="PfkB_dom"/>
</dbReference>
<dbReference type="InterPro" id="IPR050306">
    <property type="entry name" value="PfkB_Carbo_kinase"/>
</dbReference>
<evidence type="ECO:0000256" key="3">
    <source>
        <dbReference type="ARBA" id="ARBA00022741"/>
    </source>
</evidence>
<protein>
    <submittedName>
        <fullName evidence="7">Fructokinase</fullName>
    </submittedName>
</protein>
<dbReference type="STRING" id="1123010.SAMN02745724_04251"/>
<evidence type="ECO:0000256" key="4">
    <source>
        <dbReference type="ARBA" id="ARBA00022777"/>
    </source>
</evidence>
<dbReference type="InterPro" id="IPR002173">
    <property type="entry name" value="Carboh/pur_kinase_PfkB_CS"/>
</dbReference>
<accession>A0A1I1RPL4</accession>
<proteinExistence type="inferred from homology"/>
<dbReference type="GO" id="GO:0016301">
    <property type="term" value="F:kinase activity"/>
    <property type="evidence" value="ECO:0007669"/>
    <property type="project" value="UniProtKB-KW"/>
</dbReference>
<evidence type="ECO:0000313" key="7">
    <source>
        <dbReference type="EMBL" id="SFD34208.1"/>
    </source>
</evidence>
<keyword evidence="2" id="KW-0808">Transferase</keyword>
<keyword evidence="8" id="KW-1185">Reference proteome</keyword>
<evidence type="ECO:0000256" key="5">
    <source>
        <dbReference type="ARBA" id="ARBA00022840"/>
    </source>
</evidence>
<dbReference type="SUPFAM" id="SSF53613">
    <property type="entry name" value="Ribokinase-like"/>
    <property type="match status" value="1"/>
</dbReference>
<keyword evidence="4 7" id="KW-0418">Kinase</keyword>
<dbReference type="PANTHER" id="PTHR43085:SF1">
    <property type="entry name" value="PSEUDOURIDINE KINASE-RELATED"/>
    <property type="match status" value="1"/>
</dbReference>
<dbReference type="OrthoDB" id="9779730at2"/>
<feature type="domain" description="Carbohydrate kinase PfkB" evidence="6">
    <location>
        <begin position="1"/>
        <end position="315"/>
    </location>
</feature>
<dbReference type="InterPro" id="IPR029056">
    <property type="entry name" value="Ribokinase-like"/>
</dbReference>
<dbReference type="GO" id="GO:0005524">
    <property type="term" value="F:ATP binding"/>
    <property type="evidence" value="ECO:0007669"/>
    <property type="project" value="UniProtKB-KW"/>
</dbReference>
<evidence type="ECO:0000313" key="8">
    <source>
        <dbReference type="Proteomes" id="UP000198862"/>
    </source>
</evidence>
<evidence type="ECO:0000256" key="2">
    <source>
        <dbReference type="ARBA" id="ARBA00022679"/>
    </source>
</evidence>
<keyword evidence="3" id="KW-0547">Nucleotide-binding</keyword>
<keyword evidence="5" id="KW-0067">ATP-binding</keyword>
<dbReference type="Proteomes" id="UP000198862">
    <property type="component" value="Unassembled WGS sequence"/>
</dbReference>
<dbReference type="EMBL" id="FOLO01000050">
    <property type="protein sequence ID" value="SFD34208.1"/>
    <property type="molecule type" value="Genomic_DNA"/>
</dbReference>
<gene>
    <name evidence="7" type="ORF">SAMN02745724_04251</name>
</gene>
<dbReference type="PROSITE" id="PS00584">
    <property type="entry name" value="PFKB_KINASES_2"/>
    <property type="match status" value="1"/>
</dbReference>
<dbReference type="RefSeq" id="WP_091989451.1">
    <property type="nucleotide sequence ID" value="NZ_FOLO01000050.1"/>
</dbReference>
<dbReference type="AlphaFoldDB" id="A0A1I1RPL4"/>